<accession>A0A7V8NNE2</accession>
<keyword evidence="2" id="KW-1185">Reference proteome</keyword>
<gene>
    <name evidence="1" type="ORF">HRJ53_04650</name>
</gene>
<evidence type="ECO:0000313" key="2">
    <source>
        <dbReference type="Proteomes" id="UP000567293"/>
    </source>
</evidence>
<comment type="caution">
    <text evidence="1">The sequence shown here is derived from an EMBL/GenBank/DDBJ whole genome shotgun (WGS) entry which is preliminary data.</text>
</comment>
<dbReference type="AlphaFoldDB" id="A0A7V8NNE2"/>
<dbReference type="Proteomes" id="UP000567293">
    <property type="component" value="Unassembled WGS sequence"/>
</dbReference>
<sequence length="93" mass="10580">MNVHCKRESGTEPCDAPFCDCMPAWSECIEMLRGADWGPLSPQAVRVRRELEGLQERLTDEMLAIGQKLGEVRQNLANLEHECMLRAHTLLDE</sequence>
<evidence type="ECO:0000313" key="1">
    <source>
        <dbReference type="EMBL" id="MBA0084265.1"/>
    </source>
</evidence>
<name>A0A7V8NNE2_9BACT</name>
<protein>
    <submittedName>
        <fullName evidence="1">Uncharacterized protein</fullName>
    </submittedName>
</protein>
<proteinExistence type="predicted"/>
<dbReference type="EMBL" id="JACDQQ010000447">
    <property type="protein sequence ID" value="MBA0084265.1"/>
    <property type="molecule type" value="Genomic_DNA"/>
</dbReference>
<organism evidence="1 2">
    <name type="scientific">Candidatus Acidiferrum panamense</name>
    <dbReference type="NCBI Taxonomy" id="2741543"/>
    <lineage>
        <taxon>Bacteria</taxon>
        <taxon>Pseudomonadati</taxon>
        <taxon>Acidobacteriota</taxon>
        <taxon>Terriglobia</taxon>
        <taxon>Candidatus Acidiferrales</taxon>
        <taxon>Candidatus Acidiferrum</taxon>
    </lineage>
</organism>
<reference evidence="1" key="1">
    <citation type="submission" date="2020-06" db="EMBL/GenBank/DDBJ databases">
        <title>Legume-microbial interactions unlock mineral nutrients during tropical forest succession.</title>
        <authorList>
            <person name="Epihov D.Z."/>
        </authorList>
    </citation>
    <scope>NUCLEOTIDE SEQUENCE [LARGE SCALE GENOMIC DNA]</scope>
    <source>
        <strain evidence="1">Pan2503</strain>
    </source>
</reference>